<sequence length="128" mass="14286">MICKEIGNYKIFEVEKADTVVIVGRVEEHRAFLADMGFEEHPETKEWVGKGEGLYRMAPEAFCARFGVQGGMALQAQVTDGERFCAVDALPQVGEDAEGRLIIVKVLALELDTREIIDQVLSRMLERG</sequence>
<gene>
    <name evidence="1" type="ORF">A3F84_22075</name>
</gene>
<dbReference type="AlphaFoldDB" id="A0A1F6D0A3"/>
<evidence type="ECO:0000313" key="1">
    <source>
        <dbReference type="EMBL" id="OGG54848.1"/>
    </source>
</evidence>
<proteinExistence type="predicted"/>
<dbReference type="Proteomes" id="UP000178606">
    <property type="component" value="Unassembled WGS sequence"/>
</dbReference>
<accession>A0A1F6D0A3</accession>
<comment type="caution">
    <text evidence="1">The sequence shown here is derived from an EMBL/GenBank/DDBJ whole genome shotgun (WGS) entry which is preliminary data.</text>
</comment>
<reference evidence="1 2" key="1">
    <citation type="journal article" date="2016" name="Nat. Commun.">
        <title>Thousands of microbial genomes shed light on interconnected biogeochemical processes in an aquifer system.</title>
        <authorList>
            <person name="Anantharaman K."/>
            <person name="Brown C.T."/>
            <person name="Hug L.A."/>
            <person name="Sharon I."/>
            <person name="Castelle C.J."/>
            <person name="Probst A.J."/>
            <person name="Thomas B.C."/>
            <person name="Singh A."/>
            <person name="Wilkins M.J."/>
            <person name="Karaoz U."/>
            <person name="Brodie E.L."/>
            <person name="Williams K.H."/>
            <person name="Hubbard S.S."/>
            <person name="Banfield J.F."/>
        </authorList>
    </citation>
    <scope>NUCLEOTIDE SEQUENCE [LARGE SCALE GENOMIC DNA]</scope>
    <source>
        <strain evidence="2">RIFCSPLOWO2_12_FULL_64_10</strain>
    </source>
</reference>
<dbReference type="EMBL" id="MFKF01000094">
    <property type="protein sequence ID" value="OGG54848.1"/>
    <property type="molecule type" value="Genomic_DNA"/>
</dbReference>
<evidence type="ECO:0000313" key="2">
    <source>
        <dbReference type="Proteomes" id="UP000178606"/>
    </source>
</evidence>
<name>A0A1F6D0A3_HANXR</name>
<protein>
    <submittedName>
        <fullName evidence="1">Uncharacterized protein</fullName>
    </submittedName>
</protein>
<organism evidence="1 2">
    <name type="scientific">Handelsmanbacteria sp. (strain RIFCSPLOWO2_12_FULL_64_10)</name>
    <dbReference type="NCBI Taxonomy" id="1817868"/>
    <lineage>
        <taxon>Bacteria</taxon>
        <taxon>Candidatus Handelsmaniibacteriota</taxon>
    </lineage>
</organism>